<evidence type="ECO:0000256" key="4">
    <source>
        <dbReference type="ARBA" id="ARBA00023014"/>
    </source>
</evidence>
<dbReference type="PANTHER" id="PTHR43498:SF1">
    <property type="entry name" value="COB--COM HETERODISULFIDE REDUCTASE IRON-SULFUR SUBUNIT A"/>
    <property type="match status" value="1"/>
</dbReference>
<keyword evidence="3" id="KW-0408">Iron</keyword>
<proteinExistence type="predicted"/>
<dbReference type="Proteomes" id="UP000886198">
    <property type="component" value="Unassembled WGS sequence"/>
</dbReference>
<organism evidence="5">
    <name type="scientific">Mesotoga infera</name>
    <dbReference type="NCBI Taxonomy" id="1236046"/>
    <lineage>
        <taxon>Bacteria</taxon>
        <taxon>Thermotogati</taxon>
        <taxon>Thermotogota</taxon>
        <taxon>Thermotogae</taxon>
        <taxon>Kosmotogales</taxon>
        <taxon>Kosmotogaceae</taxon>
        <taxon>Mesotoga</taxon>
    </lineage>
</organism>
<sequence length="242" mass="27305">AGYFEEIEKARNSGFNNLHDYFFFIELPGEDRVSVNTTHSSDKDPLNPFELSQSVFECSEQIDQLVAFTRKYVRGFEESRIEKIADDIGIRESRRVKGLYVFTGEDVRSHRKFYDGVVKATYGIDIHSPETQKITREVRSSVPEYSDYYEIPLRALISCDFFNLYTAGRCFSSDFEGQSAGRIMPTSAGMGQAIGMASAISFESGRPITEISRDEIDRGLHSITGNNSICSLSDILKINHSN</sequence>
<dbReference type="GO" id="GO:0046872">
    <property type="term" value="F:metal ion binding"/>
    <property type="evidence" value="ECO:0007669"/>
    <property type="project" value="UniProtKB-KW"/>
</dbReference>
<dbReference type="PANTHER" id="PTHR43498">
    <property type="entry name" value="FERREDOXIN:COB-COM HETERODISULFIDE REDUCTASE SUBUNIT A"/>
    <property type="match status" value="1"/>
</dbReference>
<dbReference type="InterPro" id="IPR039650">
    <property type="entry name" value="HdrA-like"/>
</dbReference>
<dbReference type="EMBL" id="DSBT01000129">
    <property type="protein sequence ID" value="HDP77515.1"/>
    <property type="molecule type" value="Genomic_DNA"/>
</dbReference>
<evidence type="ECO:0000313" key="5">
    <source>
        <dbReference type="EMBL" id="HDP77515.1"/>
    </source>
</evidence>
<name>A0A7C1CV38_9BACT</name>
<dbReference type="GO" id="GO:0016491">
    <property type="term" value="F:oxidoreductase activity"/>
    <property type="evidence" value="ECO:0007669"/>
    <property type="project" value="UniProtKB-KW"/>
</dbReference>
<dbReference type="GO" id="GO:0051536">
    <property type="term" value="F:iron-sulfur cluster binding"/>
    <property type="evidence" value="ECO:0007669"/>
    <property type="project" value="UniProtKB-KW"/>
</dbReference>
<keyword evidence="1" id="KW-0479">Metal-binding</keyword>
<evidence type="ECO:0000256" key="2">
    <source>
        <dbReference type="ARBA" id="ARBA00023002"/>
    </source>
</evidence>
<evidence type="ECO:0000256" key="1">
    <source>
        <dbReference type="ARBA" id="ARBA00022723"/>
    </source>
</evidence>
<gene>
    <name evidence="5" type="ORF">ENN47_04870</name>
</gene>
<accession>A0A7C1CV38</accession>
<dbReference type="Pfam" id="PF12831">
    <property type="entry name" value="FAD_oxidored"/>
    <property type="match status" value="1"/>
</dbReference>
<dbReference type="AlphaFoldDB" id="A0A7C1CV38"/>
<reference evidence="5" key="1">
    <citation type="journal article" date="2020" name="mSystems">
        <title>Genome- and Community-Level Interaction Insights into Carbon Utilization and Element Cycling Functions of Hydrothermarchaeota in Hydrothermal Sediment.</title>
        <authorList>
            <person name="Zhou Z."/>
            <person name="Liu Y."/>
            <person name="Xu W."/>
            <person name="Pan J."/>
            <person name="Luo Z.H."/>
            <person name="Li M."/>
        </authorList>
    </citation>
    <scope>NUCLEOTIDE SEQUENCE [LARGE SCALE GENOMIC DNA]</scope>
    <source>
        <strain evidence="5">SpSt-1179</strain>
    </source>
</reference>
<keyword evidence="2" id="KW-0560">Oxidoreductase</keyword>
<comment type="caution">
    <text evidence="5">The sequence shown here is derived from an EMBL/GenBank/DDBJ whole genome shotgun (WGS) entry which is preliminary data.</text>
</comment>
<protein>
    <submittedName>
        <fullName evidence="5">FAD-dependent oxidoreductase</fullName>
    </submittedName>
</protein>
<feature type="non-terminal residue" evidence="5">
    <location>
        <position position="1"/>
    </location>
</feature>
<evidence type="ECO:0000256" key="3">
    <source>
        <dbReference type="ARBA" id="ARBA00023004"/>
    </source>
</evidence>
<keyword evidence="4" id="KW-0411">Iron-sulfur</keyword>